<keyword evidence="3" id="KW-1185">Reference proteome</keyword>
<accession>A0ABM6N9Q7</accession>
<name>A0ABM6N9Q7_PSEO7</name>
<dbReference type="Proteomes" id="UP000016521">
    <property type="component" value="Chromosome I"/>
</dbReference>
<feature type="signal peptide" evidence="1">
    <location>
        <begin position="1"/>
        <end position="23"/>
    </location>
</feature>
<evidence type="ECO:0008006" key="4">
    <source>
        <dbReference type="Google" id="ProtNLM"/>
    </source>
</evidence>
<dbReference type="RefSeq" id="WP_010370658.1">
    <property type="nucleotide sequence ID" value="NZ_CP011924.1"/>
</dbReference>
<evidence type="ECO:0000313" key="3">
    <source>
        <dbReference type="Proteomes" id="UP000016521"/>
    </source>
</evidence>
<proteinExistence type="predicted"/>
<keyword evidence="1" id="KW-0732">Signal</keyword>
<feature type="chain" id="PRO_5046024021" description="Lipoprotein" evidence="1">
    <location>
        <begin position="24"/>
        <end position="168"/>
    </location>
</feature>
<evidence type="ECO:0000256" key="1">
    <source>
        <dbReference type="SAM" id="SignalP"/>
    </source>
</evidence>
<organism evidence="2 3">
    <name type="scientific">Pseudoalteromonas piscicida</name>
    <dbReference type="NCBI Taxonomy" id="43662"/>
    <lineage>
        <taxon>Bacteria</taxon>
        <taxon>Pseudomonadati</taxon>
        <taxon>Pseudomonadota</taxon>
        <taxon>Gammaproteobacteria</taxon>
        <taxon>Alteromonadales</taxon>
        <taxon>Pseudoalteromonadaceae</taxon>
        <taxon>Pseudoalteromonas</taxon>
    </lineage>
</organism>
<sequence length="168" mass="18840">MKAKLSRFIFGTLLVLAGFQTCAKPNNLYLPEQSNQNNITNIEPIYVGGARYELLNYFFEPIHATRYEKYGSEGKYRLVKYIVGYEMTIPVDGDFGQELIFDVSGYASKDAKLSVSCGSFSGSDFGTRYYITKRISTGGSCKTMKVRLDGPEQYGFGMTISILNQLSF</sequence>
<dbReference type="EMBL" id="CP011924">
    <property type="protein sequence ID" value="ATD05489.1"/>
    <property type="molecule type" value="Genomic_DNA"/>
</dbReference>
<protein>
    <recommendedName>
        <fullName evidence="4">Lipoprotein</fullName>
    </recommendedName>
</protein>
<gene>
    <name evidence="2" type="ORF">PPIS_a0123</name>
</gene>
<evidence type="ECO:0000313" key="2">
    <source>
        <dbReference type="EMBL" id="ATD05489.1"/>
    </source>
</evidence>
<reference evidence="2 3" key="1">
    <citation type="submission" date="2015-06" db="EMBL/GenBank/DDBJ databases">
        <authorList>
            <person name="Xie B.-B."/>
            <person name="Rong J.-C."/>
            <person name="Qin Q.-L."/>
            <person name="Zhang Y.-Z."/>
        </authorList>
    </citation>
    <scope>NUCLEOTIDE SEQUENCE [LARGE SCALE GENOMIC DNA]</scope>
    <source>
        <strain evidence="2 3">JCM 20779</strain>
    </source>
</reference>